<protein>
    <submittedName>
        <fullName evidence="1">Uncharacterized protein</fullName>
    </submittedName>
</protein>
<comment type="caution">
    <text evidence="1">The sequence shown here is derived from an EMBL/GenBank/DDBJ whole genome shotgun (WGS) entry which is preliminary data.</text>
</comment>
<accession>A0A3D8LHG8</accession>
<sequence>MNKSNSLLFLIFGLTICLAREAVAQRVATTSELKFNANETECKGAEIRCFDEDNNFMISLDELTKYLIERYNIQLSSETDADADGKIDAIHTFTFISDMQRIYGTDTFYFEQVERVYPSPKKYLFFKLPILIRESLENVSPYENAKGRDKAKPAIFSFGRDYNKEANTWIAKGTIMYSPDSKNEKKIFIFPSISFNRVMVSDTSQSENEANSLVLRVGLHRVFTSTNPQDFIQVQALRVYINSATDFSLESKQSGIEVEWEPLLKYRFFGNYYSIVPPPSIGKVSRFDVKFSAFLKAETGYIFVAAEKENLKNDEGYSRAGGKAALDLRFFERLQLSASKTYLHGLRDSSKNSQLTEFSANYSLGENDEFGLKLEYQKGNVPITLEEVENILFGVSIKL</sequence>
<reference evidence="2" key="1">
    <citation type="submission" date="2018-08" db="EMBL/GenBank/DDBJ databases">
        <authorList>
            <person name="Liu Z.-W."/>
            <person name="Du Z.-J."/>
        </authorList>
    </citation>
    <scope>NUCLEOTIDE SEQUENCE [LARGE SCALE GENOMIC DNA]</scope>
    <source>
        <strain evidence="2">H4X</strain>
    </source>
</reference>
<gene>
    <name evidence="1" type="ORF">DXT99_01790</name>
</gene>
<dbReference type="Proteomes" id="UP000256708">
    <property type="component" value="Unassembled WGS sequence"/>
</dbReference>
<dbReference type="EMBL" id="QRGR01000002">
    <property type="protein sequence ID" value="RDV16870.1"/>
    <property type="molecule type" value="Genomic_DNA"/>
</dbReference>
<name>A0A3D8LHG8_9BACT</name>
<keyword evidence="2" id="KW-1185">Reference proteome</keyword>
<proteinExistence type="predicted"/>
<dbReference type="OrthoDB" id="9833950at2"/>
<organism evidence="1 2">
    <name type="scientific">Pontibacter diazotrophicus</name>
    <dbReference type="NCBI Taxonomy" id="1400979"/>
    <lineage>
        <taxon>Bacteria</taxon>
        <taxon>Pseudomonadati</taxon>
        <taxon>Bacteroidota</taxon>
        <taxon>Cytophagia</taxon>
        <taxon>Cytophagales</taxon>
        <taxon>Hymenobacteraceae</taxon>
        <taxon>Pontibacter</taxon>
    </lineage>
</organism>
<dbReference type="RefSeq" id="WP_115563811.1">
    <property type="nucleotide sequence ID" value="NZ_QRGR01000002.1"/>
</dbReference>
<evidence type="ECO:0000313" key="2">
    <source>
        <dbReference type="Proteomes" id="UP000256708"/>
    </source>
</evidence>
<dbReference type="AlphaFoldDB" id="A0A3D8LHG8"/>
<evidence type="ECO:0000313" key="1">
    <source>
        <dbReference type="EMBL" id="RDV16870.1"/>
    </source>
</evidence>